<proteinExistence type="predicted"/>
<evidence type="ECO:0000313" key="2">
    <source>
        <dbReference type="EMBL" id="MBD2844756.1"/>
    </source>
</evidence>
<dbReference type="EMBL" id="JACXIZ010000012">
    <property type="protein sequence ID" value="MBD2844756.1"/>
    <property type="molecule type" value="Genomic_DNA"/>
</dbReference>
<dbReference type="Proteomes" id="UP000621560">
    <property type="component" value="Unassembled WGS sequence"/>
</dbReference>
<dbReference type="RefSeq" id="WP_190915715.1">
    <property type="nucleotide sequence ID" value="NZ_JACXIZ010000012.1"/>
</dbReference>
<protein>
    <submittedName>
        <fullName evidence="2">Uncharacterized protein</fullName>
    </submittedName>
</protein>
<accession>A0A927GQY6</accession>
<evidence type="ECO:0000256" key="1">
    <source>
        <dbReference type="SAM" id="MobiDB-lite"/>
    </source>
</evidence>
<dbReference type="AlphaFoldDB" id="A0A927GQY6"/>
<organism evidence="2 3">
    <name type="scientific">Paenibacillus sabuli</name>
    <dbReference type="NCBI Taxonomy" id="2772509"/>
    <lineage>
        <taxon>Bacteria</taxon>
        <taxon>Bacillati</taxon>
        <taxon>Bacillota</taxon>
        <taxon>Bacilli</taxon>
        <taxon>Bacillales</taxon>
        <taxon>Paenibacillaceae</taxon>
        <taxon>Paenibacillus</taxon>
    </lineage>
</organism>
<comment type="caution">
    <text evidence="2">The sequence shown here is derived from an EMBL/GenBank/DDBJ whole genome shotgun (WGS) entry which is preliminary data.</text>
</comment>
<feature type="region of interest" description="Disordered" evidence="1">
    <location>
        <begin position="29"/>
        <end position="56"/>
    </location>
</feature>
<name>A0A927GQY6_9BACL</name>
<gene>
    <name evidence="2" type="ORF">IDH44_06100</name>
</gene>
<keyword evidence="3" id="KW-1185">Reference proteome</keyword>
<sequence>MREPRPASDLYGVGHLLLFLLYAGYEEPAAGKTGAPGQEPEPGWDEELELSAGRPS</sequence>
<evidence type="ECO:0000313" key="3">
    <source>
        <dbReference type="Proteomes" id="UP000621560"/>
    </source>
</evidence>
<reference evidence="2" key="1">
    <citation type="submission" date="2020-09" db="EMBL/GenBank/DDBJ databases">
        <title>A novel bacterium of genus Paenibacillus, isolated from South China Sea.</title>
        <authorList>
            <person name="Huang H."/>
            <person name="Mo K."/>
            <person name="Hu Y."/>
        </authorList>
    </citation>
    <scope>NUCLEOTIDE SEQUENCE</scope>
    <source>
        <strain evidence="2">IB182496</strain>
    </source>
</reference>